<reference evidence="2" key="1">
    <citation type="journal article" date="2015" name="Nature">
        <title>Complex archaea that bridge the gap between prokaryotes and eukaryotes.</title>
        <authorList>
            <person name="Spang A."/>
            <person name="Saw J.H."/>
            <person name="Jorgensen S.L."/>
            <person name="Zaremba-Niedzwiedzka K."/>
            <person name="Martijn J."/>
            <person name="Lind A.E."/>
            <person name="van Eijk R."/>
            <person name="Schleper C."/>
            <person name="Guy L."/>
            <person name="Ettema T.J."/>
        </authorList>
    </citation>
    <scope>NUCLEOTIDE SEQUENCE</scope>
</reference>
<protein>
    <submittedName>
        <fullName evidence="2">Uncharacterized protein</fullName>
    </submittedName>
</protein>
<feature type="transmembrane region" description="Helical" evidence="1">
    <location>
        <begin position="55"/>
        <end position="74"/>
    </location>
</feature>
<organism evidence="2">
    <name type="scientific">marine sediment metagenome</name>
    <dbReference type="NCBI Taxonomy" id="412755"/>
    <lineage>
        <taxon>unclassified sequences</taxon>
        <taxon>metagenomes</taxon>
        <taxon>ecological metagenomes</taxon>
    </lineage>
</organism>
<evidence type="ECO:0000256" key="1">
    <source>
        <dbReference type="SAM" id="Phobius"/>
    </source>
</evidence>
<comment type="caution">
    <text evidence="2">The sequence shown here is derived from an EMBL/GenBank/DDBJ whole genome shotgun (WGS) entry which is preliminary data.</text>
</comment>
<dbReference type="EMBL" id="LAZR01023559">
    <property type="protein sequence ID" value="KKL78105.1"/>
    <property type="molecule type" value="Genomic_DNA"/>
</dbReference>
<accession>A0A0F9H8X1</accession>
<sequence>MHATSFTLTMIFDYFDEVEESIQFLLALGSIIGMLGIIVGILGWLFLGQFKRHKMIGVIVVSVILLAVCGLTTGV</sequence>
<feature type="transmembrane region" description="Helical" evidence="1">
    <location>
        <begin position="22"/>
        <end position="48"/>
    </location>
</feature>
<proteinExistence type="predicted"/>
<keyword evidence="1" id="KW-0812">Transmembrane</keyword>
<evidence type="ECO:0000313" key="2">
    <source>
        <dbReference type="EMBL" id="KKL78105.1"/>
    </source>
</evidence>
<feature type="non-terminal residue" evidence="2">
    <location>
        <position position="75"/>
    </location>
</feature>
<dbReference type="AlphaFoldDB" id="A0A0F9H8X1"/>
<keyword evidence="1" id="KW-1133">Transmembrane helix</keyword>
<keyword evidence="1" id="KW-0472">Membrane</keyword>
<gene>
    <name evidence="2" type="ORF">LCGC14_2028200</name>
</gene>
<name>A0A0F9H8X1_9ZZZZ</name>